<evidence type="ECO:0000256" key="1">
    <source>
        <dbReference type="SAM" id="MobiDB-lite"/>
    </source>
</evidence>
<accession>A0AA40BRP1</accession>
<dbReference type="EMBL" id="JAUKTV010000004">
    <property type="protein sequence ID" value="KAK0739142.1"/>
    <property type="molecule type" value="Genomic_DNA"/>
</dbReference>
<sequence length="177" mass="19254">MSEVSRKASRQRRSGVHPSLTSEKQSCCAELHGSNGVPPDVEGSPQITAASWPETSRRADCKNEDLWSQSRISPRLARGEHGSSFGQFGVEMGYKSGRYPGEAFAMESIGARYDEVGKARWCRRPGATSGCSCVVVQMLRRSPDPIWRRGTSCAKPAAPLAACMGSTWAITNLDRAF</sequence>
<proteinExistence type="predicted"/>
<name>A0AA40BRP1_9PEZI</name>
<feature type="region of interest" description="Disordered" evidence="1">
    <location>
        <begin position="1"/>
        <end position="55"/>
    </location>
</feature>
<keyword evidence="3" id="KW-1185">Reference proteome</keyword>
<dbReference type="AlphaFoldDB" id="A0AA40BRP1"/>
<protein>
    <submittedName>
        <fullName evidence="2">Uncharacterized protein</fullName>
    </submittedName>
</protein>
<gene>
    <name evidence="2" type="ORF">B0T21DRAFT_346489</name>
</gene>
<organism evidence="2 3">
    <name type="scientific">Apiosordaria backusii</name>
    <dbReference type="NCBI Taxonomy" id="314023"/>
    <lineage>
        <taxon>Eukaryota</taxon>
        <taxon>Fungi</taxon>
        <taxon>Dikarya</taxon>
        <taxon>Ascomycota</taxon>
        <taxon>Pezizomycotina</taxon>
        <taxon>Sordariomycetes</taxon>
        <taxon>Sordariomycetidae</taxon>
        <taxon>Sordariales</taxon>
        <taxon>Lasiosphaeriaceae</taxon>
        <taxon>Apiosordaria</taxon>
    </lineage>
</organism>
<reference evidence="2" key="1">
    <citation type="submission" date="2023-06" db="EMBL/GenBank/DDBJ databases">
        <title>Genome-scale phylogeny and comparative genomics of the fungal order Sordariales.</title>
        <authorList>
            <consortium name="Lawrence Berkeley National Laboratory"/>
            <person name="Hensen N."/>
            <person name="Bonometti L."/>
            <person name="Westerberg I."/>
            <person name="Brannstrom I.O."/>
            <person name="Guillou S."/>
            <person name="Cros-Aarteil S."/>
            <person name="Calhoun S."/>
            <person name="Haridas S."/>
            <person name="Kuo A."/>
            <person name="Mondo S."/>
            <person name="Pangilinan J."/>
            <person name="Riley R."/>
            <person name="Labutti K."/>
            <person name="Andreopoulos B."/>
            <person name="Lipzen A."/>
            <person name="Chen C."/>
            <person name="Yanf M."/>
            <person name="Daum C."/>
            <person name="Ng V."/>
            <person name="Clum A."/>
            <person name="Steindorff A."/>
            <person name="Ohm R."/>
            <person name="Martin F."/>
            <person name="Silar P."/>
            <person name="Natvig D."/>
            <person name="Lalanne C."/>
            <person name="Gautier V."/>
            <person name="Ament-Velasquez S.L."/>
            <person name="Kruys A."/>
            <person name="Hutchinson M.I."/>
            <person name="Powell A.J."/>
            <person name="Barry K."/>
            <person name="Miller A.N."/>
            <person name="Grigoriev I.V."/>
            <person name="Debuchy R."/>
            <person name="Gladieux P."/>
            <person name="Thoren M.H."/>
            <person name="Johannesson H."/>
        </authorList>
    </citation>
    <scope>NUCLEOTIDE SEQUENCE</scope>
    <source>
        <strain evidence="2">CBS 540.89</strain>
    </source>
</reference>
<evidence type="ECO:0000313" key="3">
    <source>
        <dbReference type="Proteomes" id="UP001172159"/>
    </source>
</evidence>
<comment type="caution">
    <text evidence="2">The sequence shown here is derived from an EMBL/GenBank/DDBJ whole genome shotgun (WGS) entry which is preliminary data.</text>
</comment>
<evidence type="ECO:0000313" key="2">
    <source>
        <dbReference type="EMBL" id="KAK0739142.1"/>
    </source>
</evidence>
<dbReference type="Proteomes" id="UP001172159">
    <property type="component" value="Unassembled WGS sequence"/>
</dbReference>